<dbReference type="InParanoid" id="J4GJ92"/>
<protein>
    <submittedName>
        <fullName evidence="2">Uncharacterized protein</fullName>
    </submittedName>
</protein>
<feature type="compositionally biased region" description="Basic and acidic residues" evidence="1">
    <location>
        <begin position="65"/>
        <end position="88"/>
    </location>
</feature>
<dbReference type="AlphaFoldDB" id="J4GJ92"/>
<feature type="region of interest" description="Disordered" evidence="1">
    <location>
        <begin position="1"/>
        <end position="141"/>
    </location>
</feature>
<dbReference type="EMBL" id="HE796914">
    <property type="protein sequence ID" value="CCL99065.1"/>
    <property type="molecule type" value="Genomic_DNA"/>
</dbReference>
<organism evidence="2 3">
    <name type="scientific">Fibroporia radiculosa</name>
    <dbReference type="NCBI Taxonomy" id="599839"/>
    <lineage>
        <taxon>Eukaryota</taxon>
        <taxon>Fungi</taxon>
        <taxon>Dikarya</taxon>
        <taxon>Basidiomycota</taxon>
        <taxon>Agaricomycotina</taxon>
        <taxon>Agaricomycetes</taxon>
        <taxon>Polyporales</taxon>
        <taxon>Fibroporiaceae</taxon>
        <taxon>Fibroporia</taxon>
    </lineage>
</organism>
<accession>J4GJ92</accession>
<evidence type="ECO:0000256" key="1">
    <source>
        <dbReference type="SAM" id="MobiDB-lite"/>
    </source>
</evidence>
<dbReference type="GeneID" id="24093976"/>
<evidence type="ECO:0000313" key="2">
    <source>
        <dbReference type="EMBL" id="CCL99065.1"/>
    </source>
</evidence>
<keyword evidence="3" id="KW-1185">Reference proteome</keyword>
<proteinExistence type="predicted"/>
<dbReference type="STRING" id="599839.J4GJ92"/>
<gene>
    <name evidence="2" type="ORF">FIBRA_01077</name>
</gene>
<dbReference type="RefSeq" id="XP_012178348.1">
    <property type="nucleotide sequence ID" value="XM_012322958.1"/>
</dbReference>
<feature type="compositionally biased region" description="Acidic residues" evidence="1">
    <location>
        <begin position="172"/>
        <end position="189"/>
    </location>
</feature>
<dbReference type="HOGENOM" id="CLU_092894_0_0_1"/>
<name>J4GJ92_9APHY</name>
<reference evidence="2 3" key="1">
    <citation type="journal article" date="2012" name="Appl. Environ. Microbiol.">
        <title>Short-read sequencing for genomic analysis of the brown rot fungus Fibroporia radiculosa.</title>
        <authorList>
            <person name="Tang J.D."/>
            <person name="Perkins A.D."/>
            <person name="Sonstegard T.S."/>
            <person name="Schroeder S.G."/>
            <person name="Burgess S.C."/>
            <person name="Diehl S.V."/>
        </authorList>
    </citation>
    <scope>NUCLEOTIDE SEQUENCE [LARGE SCALE GENOMIC DNA]</scope>
    <source>
        <strain evidence="2 3">TFFH 294</strain>
    </source>
</reference>
<dbReference type="Proteomes" id="UP000006352">
    <property type="component" value="Unassembled WGS sequence"/>
</dbReference>
<feature type="region of interest" description="Disordered" evidence="1">
    <location>
        <begin position="153"/>
        <end position="231"/>
    </location>
</feature>
<evidence type="ECO:0000313" key="3">
    <source>
        <dbReference type="Proteomes" id="UP000006352"/>
    </source>
</evidence>
<sequence>MYKILRRISSSFFPRPDRPWSEDATSTAPQIGRKRRMSSPEPDADPDTQPSAKRRRADSPDASDDASHRDDSPARVGKAETETEEVKQVTKGVGEVELDEGSVPETPSAAEAAAIPLPDSPVLPPTETTDEIESQSPPEESAAILAVKDEGEVVQQADGTTDLVELSTVGAAEEESHDTDADAEGEDEIPGLTAGSDQNSPTAVDRSTHTEKAGPVDAAASIAIETSAPGP</sequence>
<dbReference type="OrthoDB" id="3269227at2759"/>